<dbReference type="PANTHER" id="PTHR47634:SF9">
    <property type="entry name" value="PROTEIN KINASE DOMAIN-CONTAINING PROTEIN-RELATED"/>
    <property type="match status" value="1"/>
</dbReference>
<dbReference type="GO" id="GO:0004674">
    <property type="term" value="F:protein serine/threonine kinase activity"/>
    <property type="evidence" value="ECO:0007669"/>
    <property type="project" value="UniProtKB-KW"/>
</dbReference>
<dbReference type="Gene3D" id="1.10.510.10">
    <property type="entry name" value="Transferase(Phosphotransferase) domain 1"/>
    <property type="match status" value="1"/>
</dbReference>
<feature type="compositionally biased region" description="Acidic residues" evidence="12">
    <location>
        <begin position="295"/>
        <end position="304"/>
    </location>
</feature>
<dbReference type="PROSITE" id="PS00107">
    <property type="entry name" value="PROTEIN_KINASE_ATP"/>
    <property type="match status" value="1"/>
</dbReference>
<dbReference type="SUPFAM" id="SSF56112">
    <property type="entry name" value="Protein kinase-like (PK-like)"/>
    <property type="match status" value="1"/>
</dbReference>
<keyword evidence="5" id="KW-0418">Kinase</keyword>
<accession>E3LSG0</accession>
<dbReference type="GO" id="GO:0009792">
    <property type="term" value="P:embryo development ending in birth or egg hatching"/>
    <property type="evidence" value="ECO:0007669"/>
    <property type="project" value="EnsemblMetazoa"/>
</dbReference>
<dbReference type="EC" id="2.7.11.1" evidence="1"/>
<evidence type="ECO:0000256" key="7">
    <source>
        <dbReference type="ARBA" id="ARBA00047899"/>
    </source>
</evidence>
<evidence type="ECO:0000256" key="6">
    <source>
        <dbReference type="ARBA" id="ARBA00022840"/>
    </source>
</evidence>
<dbReference type="InterPro" id="IPR008271">
    <property type="entry name" value="Ser/Thr_kinase_AS"/>
</dbReference>
<evidence type="ECO:0000256" key="4">
    <source>
        <dbReference type="ARBA" id="ARBA00022741"/>
    </source>
</evidence>
<dbReference type="SMART" id="SM00220">
    <property type="entry name" value="S_TKc"/>
    <property type="match status" value="1"/>
</dbReference>
<keyword evidence="3" id="KW-0808">Transferase</keyword>
<dbReference type="eggNOG" id="KOG1290">
    <property type="taxonomic scope" value="Eukaryota"/>
</dbReference>
<name>E3LSG0_CAERE</name>
<dbReference type="GO" id="GO:0005524">
    <property type="term" value="F:ATP binding"/>
    <property type="evidence" value="ECO:0007669"/>
    <property type="project" value="UniProtKB-UniRule"/>
</dbReference>
<comment type="catalytic activity">
    <reaction evidence="7">
        <text>L-threonyl-[protein] + ATP = O-phospho-L-threonyl-[protein] + ADP + H(+)</text>
        <dbReference type="Rhea" id="RHEA:46608"/>
        <dbReference type="Rhea" id="RHEA-COMP:11060"/>
        <dbReference type="Rhea" id="RHEA-COMP:11605"/>
        <dbReference type="ChEBI" id="CHEBI:15378"/>
        <dbReference type="ChEBI" id="CHEBI:30013"/>
        <dbReference type="ChEBI" id="CHEBI:30616"/>
        <dbReference type="ChEBI" id="CHEBI:61977"/>
        <dbReference type="ChEBI" id="CHEBI:456216"/>
        <dbReference type="EC" id="2.7.11.1"/>
    </reaction>
</comment>
<dbReference type="InterPro" id="IPR017441">
    <property type="entry name" value="Protein_kinase_ATP_BS"/>
</dbReference>
<dbReference type="GO" id="GO:0000245">
    <property type="term" value="P:spliceosomal complex assembly"/>
    <property type="evidence" value="ECO:0007669"/>
    <property type="project" value="TreeGrafter"/>
</dbReference>
<evidence type="ECO:0000256" key="5">
    <source>
        <dbReference type="ARBA" id="ARBA00022777"/>
    </source>
</evidence>
<dbReference type="FunFam" id="3.30.200.20:FF:000163">
    <property type="entry name" value="SRSF protein kinase 2 isoform X1"/>
    <property type="match status" value="1"/>
</dbReference>
<dbReference type="Pfam" id="PF00069">
    <property type="entry name" value="Pkinase"/>
    <property type="match status" value="2"/>
</dbReference>
<keyword evidence="4 10" id="KW-0547">Nucleotide-binding</keyword>
<comment type="catalytic activity">
    <reaction evidence="8">
        <text>L-seryl-[protein] + ATP = O-phospho-L-seryl-[protein] + ADP + H(+)</text>
        <dbReference type="Rhea" id="RHEA:17989"/>
        <dbReference type="Rhea" id="RHEA-COMP:9863"/>
        <dbReference type="Rhea" id="RHEA-COMP:11604"/>
        <dbReference type="ChEBI" id="CHEBI:15378"/>
        <dbReference type="ChEBI" id="CHEBI:29999"/>
        <dbReference type="ChEBI" id="CHEBI:30616"/>
        <dbReference type="ChEBI" id="CHEBI:83421"/>
        <dbReference type="ChEBI" id="CHEBI:456216"/>
        <dbReference type="EC" id="2.7.11.1"/>
    </reaction>
</comment>
<feature type="compositionally biased region" description="Acidic residues" evidence="12">
    <location>
        <begin position="391"/>
        <end position="404"/>
    </location>
</feature>
<feature type="compositionally biased region" description="Basic and acidic residues" evidence="12">
    <location>
        <begin position="346"/>
        <end position="356"/>
    </location>
</feature>
<dbReference type="OMA" id="AWDTQEK"/>
<feature type="compositionally biased region" description="Low complexity" evidence="12">
    <location>
        <begin position="376"/>
        <end position="390"/>
    </location>
</feature>
<feature type="compositionally biased region" description="Basic and acidic residues" evidence="12">
    <location>
        <begin position="438"/>
        <end position="450"/>
    </location>
</feature>
<feature type="coiled-coil region" evidence="11">
    <location>
        <begin position="695"/>
        <end position="733"/>
    </location>
</feature>
<evidence type="ECO:0000256" key="10">
    <source>
        <dbReference type="PROSITE-ProRule" id="PRU10141"/>
    </source>
</evidence>
<dbReference type="HOGENOM" id="CLU_000288_81_0_1"/>
<dbReference type="AlphaFoldDB" id="E3LSG0"/>
<dbReference type="STRING" id="31234.E3LSG0"/>
<keyword evidence="11" id="KW-0175">Coiled coil</keyword>
<evidence type="ECO:0000256" key="8">
    <source>
        <dbReference type="ARBA" id="ARBA00048679"/>
    </source>
</evidence>
<keyword evidence="2" id="KW-0723">Serine/threonine-protein kinase</keyword>
<feature type="region of interest" description="Disordered" evidence="12">
    <location>
        <begin position="435"/>
        <end position="498"/>
    </location>
</feature>
<protein>
    <recommendedName>
        <fullName evidence="9">Serine/threonine-protein kinase spk-1</fullName>
        <ecNumber evidence="1">2.7.11.1</ecNumber>
    </recommendedName>
</protein>
<organism evidence="15">
    <name type="scientific">Caenorhabditis remanei</name>
    <name type="common">Caenorhabditis vulgaris</name>
    <dbReference type="NCBI Taxonomy" id="31234"/>
    <lineage>
        <taxon>Eukaryota</taxon>
        <taxon>Metazoa</taxon>
        <taxon>Ecdysozoa</taxon>
        <taxon>Nematoda</taxon>
        <taxon>Chromadorea</taxon>
        <taxon>Rhabditida</taxon>
        <taxon>Rhabditina</taxon>
        <taxon>Rhabditomorpha</taxon>
        <taxon>Rhabditoidea</taxon>
        <taxon>Rhabditidae</taxon>
        <taxon>Peloderinae</taxon>
        <taxon>Caenorhabditis</taxon>
    </lineage>
</organism>
<feature type="compositionally biased region" description="Low complexity" evidence="12">
    <location>
        <begin position="1102"/>
        <end position="1114"/>
    </location>
</feature>
<dbReference type="OrthoDB" id="2649at2759"/>
<evidence type="ECO:0000259" key="13">
    <source>
        <dbReference type="PROSITE" id="PS50011"/>
    </source>
</evidence>
<dbReference type="FunCoup" id="E3LSG0">
    <property type="interactions" value="2110"/>
</dbReference>
<dbReference type="FunFam" id="1.10.510.10:FF:001065">
    <property type="entry name" value="Serine/threonine-protein kinase spk-1"/>
    <property type="match status" value="1"/>
</dbReference>
<evidence type="ECO:0000313" key="15">
    <source>
        <dbReference type="Proteomes" id="UP000008281"/>
    </source>
</evidence>
<evidence type="ECO:0000256" key="12">
    <source>
        <dbReference type="SAM" id="MobiDB-lite"/>
    </source>
</evidence>
<dbReference type="InterPro" id="IPR011009">
    <property type="entry name" value="Kinase-like_dom_sf"/>
</dbReference>
<dbReference type="PANTHER" id="PTHR47634">
    <property type="entry name" value="PROTEIN KINASE DOMAIN-CONTAINING PROTEIN-RELATED"/>
    <property type="match status" value="1"/>
</dbReference>
<dbReference type="InterPro" id="IPR051334">
    <property type="entry name" value="SRPK"/>
</dbReference>
<evidence type="ECO:0000256" key="11">
    <source>
        <dbReference type="SAM" id="Coils"/>
    </source>
</evidence>
<keyword evidence="6 10" id="KW-0067">ATP-binding</keyword>
<dbReference type="FunFam" id="1.10.510.10:FF:000642">
    <property type="entry name" value="Serine/threonine-protein kinase srpk2"/>
    <property type="match status" value="1"/>
</dbReference>
<feature type="region of interest" description="Disordered" evidence="12">
    <location>
        <begin position="246"/>
        <end position="404"/>
    </location>
</feature>
<dbReference type="GO" id="GO:0005737">
    <property type="term" value="C:cytoplasm"/>
    <property type="evidence" value="ECO:0007669"/>
    <property type="project" value="TreeGrafter"/>
</dbReference>
<feature type="region of interest" description="Disordered" evidence="12">
    <location>
        <begin position="1"/>
        <end position="49"/>
    </location>
</feature>
<gene>
    <name evidence="14" type="primary">Cre-spk-1</name>
    <name evidence="14" type="ORF">CRE_25588</name>
</gene>
<dbReference type="GO" id="GO:0050684">
    <property type="term" value="P:regulation of mRNA processing"/>
    <property type="evidence" value="ECO:0007669"/>
    <property type="project" value="TreeGrafter"/>
</dbReference>
<reference evidence="14" key="1">
    <citation type="submission" date="2007-07" db="EMBL/GenBank/DDBJ databases">
        <title>PCAP assembly of the Caenorhabditis remanei genome.</title>
        <authorList>
            <consortium name="The Caenorhabditis remanei Sequencing Consortium"/>
            <person name="Wilson R.K."/>
        </authorList>
    </citation>
    <scope>NUCLEOTIDE SEQUENCE [LARGE SCALE GENOMIC DNA]</scope>
    <source>
        <strain evidence="14">PB4641</strain>
    </source>
</reference>
<evidence type="ECO:0000256" key="9">
    <source>
        <dbReference type="ARBA" id="ARBA00074593"/>
    </source>
</evidence>
<feature type="compositionally biased region" description="Polar residues" evidence="12">
    <location>
        <begin position="1"/>
        <end position="11"/>
    </location>
</feature>
<dbReference type="InterPro" id="IPR000719">
    <property type="entry name" value="Prot_kinase_dom"/>
</dbReference>
<evidence type="ECO:0000256" key="2">
    <source>
        <dbReference type="ARBA" id="ARBA00022527"/>
    </source>
</evidence>
<feature type="region of interest" description="Disordered" evidence="12">
    <location>
        <begin position="1076"/>
        <end position="1153"/>
    </location>
</feature>
<proteinExistence type="predicted"/>
<sequence>MGGPDKNSTVPLANKKKKKKTNKKKPTATNPGALTPTQAGEKNENLKNGVVTNGSNHLEGLAGRAPHLLHPAVDYPGITSYVEANSSFNLTDIFPTVLFMFVVLFCRWFNGFGPRQDRFQRLEDEAAWRRRRFRVQSEESEELKDHETYSETDICTQLMASSADVACNINVDLVDQNRFYFFVKQRSENDKIETAVSSFEETSTSTQNEETEVNLVFASAEDNGDVLSTFKISDTPLMVTSEVCEGKKPLESQDQSSRPISVVVNGSDDEESLRSQDGSRCSDEAMNSCVSASASDEEDVESQDDSFHVNDATEDSVDSVSSIESQEEAPIEDLASCHSEGDENEKEVTVDEDASKYDNLPVEMRSAKEGEESEGTIDSSVSSSTSSTSTGDDEDGSATSYDSDDIEIQMFEYDLGTACASASISIPRPSIISRKNKKNEVNANEERMDDLSVSPGRSDSPGGGGGHSDSFQDPLDPGEQLGSDDEEQEDPRDYKRGGYHPVNIGDVFNARYHVIRKLGWGHFSTVWLAWDTQEKRFTAMKIVKSAEHYTEAALDEIKLLLCVRGADPTDTGCHKVVQLLDEFTVTGINGQHVAMVFEVLGCNLLKLIIRSNYRGLHLEQVRKICKQILEALRYMHEQCKIIHTDIKPENVLITMSREEIKIMAQHAVVARKMNMKMSGSAVSTAPDHMVKMAQENMTKNKKKKLKKKAKKQREKLEAELAGLEGLKMDANGLQEAYNNAPQNGVRMRPPSLLFNGPIPQLLQDSSCVNTPSSPRSVPPPPALYPQVGGVCNQTYHLTQVIMNENVELDSFNTSQVEDVNMEDTVNGNGIKVEIKSPDRFDRRTLTPFSDPECKFGDVSSPSAEFLSSPMAMLPPGGVLPAPPVGPNISDPYCDIDVKIADLGNACWVNHHYTDDIQTRQYRALEVLIGSGYGPPADIWSTACMAFELATGDYLFEPHQGDNYSRDEDHLAHISELLGQISPSIYKKGKHWREFFHKNGNLLHIHQLKPWSLYEVLRQKYEWSHEDAQQFESFLRPMLEFDQEKRATARDALKHPFLLPFGGKAPKPDCPPEVLERLYPDGSIPEPFDGNNHQEVYRDENDSNSASERSAISRSAESDDEEEFNMDRPGPSGVMSNNEPGDVSDVERFQLNLQ</sequence>
<dbReference type="EMBL" id="DS268414">
    <property type="protein sequence ID" value="EFP09218.1"/>
    <property type="molecule type" value="Genomic_DNA"/>
</dbReference>
<evidence type="ECO:0000313" key="14">
    <source>
        <dbReference type="EMBL" id="EFP09218.1"/>
    </source>
</evidence>
<dbReference type="PROSITE" id="PS00108">
    <property type="entry name" value="PROTEIN_KINASE_ST"/>
    <property type="match status" value="1"/>
</dbReference>
<evidence type="ECO:0000256" key="1">
    <source>
        <dbReference type="ARBA" id="ARBA00012513"/>
    </source>
</evidence>
<dbReference type="InParanoid" id="E3LSG0"/>
<evidence type="ECO:0000256" key="3">
    <source>
        <dbReference type="ARBA" id="ARBA00022679"/>
    </source>
</evidence>
<feature type="domain" description="Protein kinase" evidence="13">
    <location>
        <begin position="512"/>
        <end position="1057"/>
    </location>
</feature>
<dbReference type="Gene3D" id="3.30.200.20">
    <property type="entry name" value="Phosphorylase Kinase, domain 1"/>
    <property type="match status" value="1"/>
</dbReference>
<dbReference type="PROSITE" id="PS50011">
    <property type="entry name" value="PROTEIN_KINASE_DOM"/>
    <property type="match status" value="1"/>
</dbReference>
<dbReference type="GO" id="GO:0005634">
    <property type="term" value="C:nucleus"/>
    <property type="evidence" value="ECO:0007669"/>
    <property type="project" value="TreeGrafter"/>
</dbReference>
<feature type="compositionally biased region" description="Basic residues" evidence="12">
    <location>
        <begin position="14"/>
        <end position="26"/>
    </location>
</feature>
<feature type="binding site" evidence="10">
    <location>
        <position position="541"/>
    </location>
    <ligand>
        <name>ATP</name>
        <dbReference type="ChEBI" id="CHEBI:30616"/>
    </ligand>
</feature>
<keyword evidence="15" id="KW-1185">Reference proteome</keyword>
<dbReference type="Proteomes" id="UP000008281">
    <property type="component" value="Unassembled WGS sequence"/>
</dbReference>